<evidence type="ECO:0000256" key="2">
    <source>
        <dbReference type="ARBA" id="ARBA00004198"/>
    </source>
</evidence>
<feature type="domain" description="PH" evidence="6">
    <location>
        <begin position="8"/>
        <end position="103"/>
    </location>
</feature>
<dbReference type="GO" id="GO:0016020">
    <property type="term" value="C:membrane"/>
    <property type="evidence" value="ECO:0007669"/>
    <property type="project" value="UniProtKB-SubCell"/>
</dbReference>
<dbReference type="GO" id="GO:0005802">
    <property type="term" value="C:trans-Golgi network"/>
    <property type="evidence" value="ECO:0007669"/>
    <property type="project" value="TreeGrafter"/>
</dbReference>
<dbReference type="PANTHER" id="PTHR22902:SF27">
    <property type="entry name" value="PLECKSTRIN HOMOLOGY DOMAIN-CONTAINING FAMILY A MEMBER 3"/>
    <property type="match status" value="1"/>
</dbReference>
<comment type="subcellular location">
    <subcellularLocation>
        <location evidence="2">Golgi apparatus</location>
        <location evidence="2">trans-Golgi network membrane</location>
    </subcellularLocation>
    <subcellularLocation>
        <location evidence="1">Membrane</location>
        <topology evidence="1">Peripheral membrane protein</topology>
    </subcellularLocation>
</comment>
<gene>
    <name evidence="7" type="ORF">DSTB1V02_LOCUS10314</name>
</gene>
<dbReference type="Gene3D" id="2.30.29.30">
    <property type="entry name" value="Pleckstrin-homology domain (PH domain)/Phosphotyrosine-binding domain (PTB)"/>
    <property type="match status" value="1"/>
</dbReference>
<dbReference type="InterPro" id="IPR001849">
    <property type="entry name" value="PH_domain"/>
</dbReference>
<evidence type="ECO:0000256" key="3">
    <source>
        <dbReference type="ARBA" id="ARBA00022553"/>
    </source>
</evidence>
<dbReference type="GO" id="GO:0055037">
    <property type="term" value="C:recycling endosome"/>
    <property type="evidence" value="ECO:0007669"/>
    <property type="project" value="TreeGrafter"/>
</dbReference>
<dbReference type="Pfam" id="PF00169">
    <property type="entry name" value="PH"/>
    <property type="match status" value="1"/>
</dbReference>
<dbReference type="GO" id="GO:0042147">
    <property type="term" value="P:retrograde transport, endosome to Golgi"/>
    <property type="evidence" value="ECO:0007669"/>
    <property type="project" value="TreeGrafter"/>
</dbReference>
<dbReference type="InterPro" id="IPR011993">
    <property type="entry name" value="PH-like_dom_sf"/>
</dbReference>
<protein>
    <recommendedName>
        <fullName evidence="6">PH domain-containing protein</fullName>
    </recommendedName>
</protein>
<dbReference type="PROSITE" id="PS50003">
    <property type="entry name" value="PH_DOMAIN"/>
    <property type="match status" value="1"/>
</dbReference>
<organism evidence="7">
    <name type="scientific">Darwinula stevensoni</name>
    <dbReference type="NCBI Taxonomy" id="69355"/>
    <lineage>
        <taxon>Eukaryota</taxon>
        <taxon>Metazoa</taxon>
        <taxon>Ecdysozoa</taxon>
        <taxon>Arthropoda</taxon>
        <taxon>Crustacea</taxon>
        <taxon>Oligostraca</taxon>
        <taxon>Ostracoda</taxon>
        <taxon>Podocopa</taxon>
        <taxon>Podocopida</taxon>
        <taxon>Darwinulocopina</taxon>
        <taxon>Darwinuloidea</taxon>
        <taxon>Darwinulidae</taxon>
        <taxon>Darwinula</taxon>
    </lineage>
</organism>
<evidence type="ECO:0000313" key="8">
    <source>
        <dbReference type="Proteomes" id="UP000677054"/>
    </source>
</evidence>
<accession>A0A7R9FPT4</accession>
<dbReference type="PANTHER" id="PTHR22902">
    <property type="entry name" value="SESQUIPEDALIAN"/>
    <property type="match status" value="1"/>
</dbReference>
<keyword evidence="3" id="KW-0597">Phosphoprotein</keyword>
<dbReference type="EMBL" id="CAJPEV010002916">
    <property type="protein sequence ID" value="CAG0898415.1"/>
    <property type="molecule type" value="Genomic_DNA"/>
</dbReference>
<evidence type="ECO:0000256" key="4">
    <source>
        <dbReference type="ARBA" id="ARBA00023034"/>
    </source>
</evidence>
<dbReference type="FunFam" id="2.30.29.30:FF:000085">
    <property type="entry name" value="Pleckstrin homology domain-containing family A member 8"/>
    <property type="match status" value="1"/>
</dbReference>
<sequence length="225" mass="25716">MRFKQEAAMEMEGTIWKWTNYWKGWQPRWFVLESGVLSYYSSQEEVNQGSKGSIKVTVCDIVAHATDYTRLDVGIPGEQYFYLKFATPQERQQWLIALGSSKAALGSNRHRRDSEGGKDQIRSKKSELRLYCDLLMQQVHSVKTVASEDVTKLDESTGLLSATCDTFIKTLEELMEMVDHSMMPLSPLAQMAPVIPHMKKNSRIHHDRQPSVDNFLQLVKSVVEA</sequence>
<dbReference type="InterPro" id="IPR045188">
    <property type="entry name" value="Boi1/Boi2-like"/>
</dbReference>
<dbReference type="EMBL" id="LR902433">
    <property type="protein sequence ID" value="CAD7250541.1"/>
    <property type="molecule type" value="Genomic_DNA"/>
</dbReference>
<dbReference type="GO" id="GO:0007032">
    <property type="term" value="P:endosome organization"/>
    <property type="evidence" value="ECO:0007669"/>
    <property type="project" value="TreeGrafter"/>
</dbReference>
<keyword evidence="5" id="KW-0472">Membrane</keyword>
<dbReference type="SMART" id="SM00233">
    <property type="entry name" value="PH"/>
    <property type="match status" value="1"/>
</dbReference>
<dbReference type="AlphaFoldDB" id="A0A7R9FPT4"/>
<evidence type="ECO:0000259" key="6">
    <source>
        <dbReference type="PROSITE" id="PS50003"/>
    </source>
</evidence>
<evidence type="ECO:0000256" key="5">
    <source>
        <dbReference type="ARBA" id="ARBA00023136"/>
    </source>
</evidence>
<evidence type="ECO:0000256" key="1">
    <source>
        <dbReference type="ARBA" id="ARBA00004170"/>
    </source>
</evidence>
<dbReference type="GO" id="GO:0005769">
    <property type="term" value="C:early endosome"/>
    <property type="evidence" value="ECO:0007669"/>
    <property type="project" value="TreeGrafter"/>
</dbReference>
<name>A0A7R9FPT4_9CRUS</name>
<evidence type="ECO:0000313" key="7">
    <source>
        <dbReference type="EMBL" id="CAD7250541.1"/>
    </source>
</evidence>
<dbReference type="CDD" id="cd01247">
    <property type="entry name" value="PH_FAPP1_FAPP2"/>
    <property type="match status" value="1"/>
</dbReference>
<reference evidence="7" key="1">
    <citation type="submission" date="2020-11" db="EMBL/GenBank/DDBJ databases">
        <authorList>
            <person name="Tran Van P."/>
        </authorList>
    </citation>
    <scope>NUCLEOTIDE SEQUENCE</scope>
</reference>
<dbReference type="Proteomes" id="UP000677054">
    <property type="component" value="Unassembled WGS sequence"/>
</dbReference>
<dbReference type="GO" id="GO:0001881">
    <property type="term" value="P:receptor recycling"/>
    <property type="evidence" value="ECO:0007669"/>
    <property type="project" value="TreeGrafter"/>
</dbReference>
<dbReference type="OrthoDB" id="1854502at2759"/>
<keyword evidence="8" id="KW-1185">Reference proteome</keyword>
<keyword evidence="4" id="KW-0333">Golgi apparatus</keyword>
<proteinExistence type="predicted"/>
<dbReference type="SUPFAM" id="SSF50729">
    <property type="entry name" value="PH domain-like"/>
    <property type="match status" value="1"/>
</dbReference>
<dbReference type="GO" id="GO:0005829">
    <property type="term" value="C:cytosol"/>
    <property type="evidence" value="ECO:0007669"/>
    <property type="project" value="GOC"/>
</dbReference>